<feature type="non-terminal residue" evidence="2">
    <location>
        <position position="1"/>
    </location>
</feature>
<feature type="domain" description="Transposase IS116/IS110/IS902 C-terminal" evidence="1">
    <location>
        <begin position="1"/>
        <end position="56"/>
    </location>
</feature>
<dbReference type="PANTHER" id="PTHR33055">
    <property type="entry name" value="TRANSPOSASE FOR INSERTION SEQUENCE ELEMENT IS1111A"/>
    <property type="match status" value="1"/>
</dbReference>
<dbReference type="EMBL" id="PPEG02000007">
    <property type="protein sequence ID" value="PWN59932.1"/>
    <property type="molecule type" value="Genomic_DNA"/>
</dbReference>
<dbReference type="GO" id="GO:0006313">
    <property type="term" value="P:DNA transposition"/>
    <property type="evidence" value="ECO:0007669"/>
    <property type="project" value="InterPro"/>
</dbReference>
<proteinExistence type="predicted"/>
<dbReference type="AlphaFoldDB" id="A0A316WEU9"/>
<dbReference type="Pfam" id="PF02371">
    <property type="entry name" value="Transposase_20"/>
    <property type="match status" value="1"/>
</dbReference>
<dbReference type="InterPro" id="IPR047650">
    <property type="entry name" value="Transpos_IS110"/>
</dbReference>
<dbReference type="PANTHER" id="PTHR33055:SF3">
    <property type="entry name" value="PUTATIVE TRANSPOSASE FOR IS117-RELATED"/>
    <property type="match status" value="1"/>
</dbReference>
<dbReference type="GO" id="GO:0003677">
    <property type="term" value="F:DNA binding"/>
    <property type="evidence" value="ECO:0007669"/>
    <property type="project" value="InterPro"/>
</dbReference>
<evidence type="ECO:0000313" key="3">
    <source>
        <dbReference type="Proteomes" id="UP000236413"/>
    </source>
</evidence>
<dbReference type="Proteomes" id="UP000236413">
    <property type="component" value="Unassembled WGS sequence"/>
</dbReference>
<comment type="caution">
    <text evidence="2">The sequence shown here is derived from an EMBL/GenBank/DDBJ whole genome shotgun (WGS) entry which is preliminary data.</text>
</comment>
<reference evidence="2 3" key="1">
    <citation type="submission" date="2018-04" db="EMBL/GenBank/DDBJ databases">
        <title>Chryseobacterium oncorhynchi 701B-08T from rainbow trout, and Chryseobacterium viscerum 687B-08T from diseased fish.</title>
        <authorList>
            <person name="Jeong J.-J."/>
            <person name="Lee Y.J."/>
            <person name="Pathiraja D."/>
            <person name="Park B."/>
            <person name="Choi I.-G."/>
            <person name="Kim K.D."/>
        </authorList>
    </citation>
    <scope>NUCLEOTIDE SEQUENCE [LARGE SCALE GENOMIC DNA]</scope>
    <source>
        <strain evidence="2 3">687B-08</strain>
    </source>
</reference>
<name>A0A316WEU9_9FLAO</name>
<dbReference type="GO" id="GO:0004803">
    <property type="term" value="F:transposase activity"/>
    <property type="evidence" value="ECO:0007669"/>
    <property type="project" value="InterPro"/>
</dbReference>
<evidence type="ECO:0000259" key="1">
    <source>
        <dbReference type="Pfam" id="PF02371"/>
    </source>
</evidence>
<sequence length="98" mass="11205">KFACYSGIVPFEYSSGTSLRGKSRVSHFADKKMKSILHMASLAAIKHDAEIKNYYERKKQEGKHSLLIINNVKCKIISRAFAVIFRNTPFVNTYKFVS</sequence>
<organism evidence="2 3">
    <name type="scientific">Chryseobacterium viscerum</name>
    <dbReference type="NCBI Taxonomy" id="1037377"/>
    <lineage>
        <taxon>Bacteria</taxon>
        <taxon>Pseudomonadati</taxon>
        <taxon>Bacteroidota</taxon>
        <taxon>Flavobacteriia</taxon>
        <taxon>Flavobacteriales</taxon>
        <taxon>Weeksellaceae</taxon>
        <taxon>Chryseobacterium group</taxon>
        <taxon>Chryseobacterium</taxon>
    </lineage>
</organism>
<dbReference type="InterPro" id="IPR003346">
    <property type="entry name" value="Transposase_20"/>
</dbReference>
<dbReference type="RefSeq" id="WP_133248979.1">
    <property type="nucleotide sequence ID" value="NZ_PPEG02000007.1"/>
</dbReference>
<protein>
    <submittedName>
        <fullName evidence="2">IS110 family transposase</fullName>
    </submittedName>
</protein>
<accession>A0A316WEU9</accession>
<evidence type="ECO:0000313" key="2">
    <source>
        <dbReference type="EMBL" id="PWN59932.1"/>
    </source>
</evidence>
<gene>
    <name evidence="2" type="ORF">C1634_018105</name>
</gene>